<dbReference type="FunFam" id="3.30.980.10:FF:000005">
    <property type="entry name" value="Threonyl-tRNA synthetase, mitochondrial"/>
    <property type="match status" value="1"/>
</dbReference>
<dbReference type="GO" id="GO:0005737">
    <property type="term" value="C:cytoplasm"/>
    <property type="evidence" value="ECO:0007669"/>
    <property type="project" value="UniProtKB-SubCell"/>
</dbReference>
<evidence type="ECO:0000256" key="2">
    <source>
        <dbReference type="ARBA" id="ARBA00022490"/>
    </source>
</evidence>
<dbReference type="PROSITE" id="PS50862">
    <property type="entry name" value="AA_TRNA_LIGASE_II"/>
    <property type="match status" value="1"/>
</dbReference>
<dbReference type="Proteomes" id="UP001138709">
    <property type="component" value="Unassembled WGS sequence"/>
</dbReference>
<keyword evidence="11 13" id="KW-0030">Aminoacyl-tRNA synthetase</keyword>
<dbReference type="Gene3D" id="3.30.54.20">
    <property type="match status" value="1"/>
</dbReference>
<feature type="binding site" evidence="13">
    <location>
        <position position="390"/>
    </location>
    <ligand>
        <name>Zn(2+)</name>
        <dbReference type="ChEBI" id="CHEBI:29105"/>
        <note>catalytic</note>
    </ligand>
</feature>
<dbReference type="InterPro" id="IPR012947">
    <property type="entry name" value="tRNA_SAD"/>
</dbReference>
<dbReference type="SUPFAM" id="SSF81271">
    <property type="entry name" value="TGS-like"/>
    <property type="match status" value="1"/>
</dbReference>
<evidence type="ECO:0000256" key="7">
    <source>
        <dbReference type="ARBA" id="ARBA00022833"/>
    </source>
</evidence>
<dbReference type="Gene3D" id="3.10.20.30">
    <property type="match status" value="1"/>
</dbReference>
<evidence type="ECO:0000259" key="14">
    <source>
        <dbReference type="PROSITE" id="PS50862"/>
    </source>
</evidence>
<dbReference type="SUPFAM" id="SSF52954">
    <property type="entry name" value="Class II aaRS ABD-related"/>
    <property type="match status" value="1"/>
</dbReference>
<dbReference type="RefSeq" id="WP_211849045.1">
    <property type="nucleotide sequence ID" value="NZ_JAAEDL010000033.1"/>
</dbReference>
<dbReference type="SUPFAM" id="SSF55186">
    <property type="entry name" value="ThrRS/AlaRS common domain"/>
    <property type="match status" value="1"/>
</dbReference>
<dbReference type="InterPro" id="IPR033728">
    <property type="entry name" value="ThrRS_core"/>
</dbReference>
<dbReference type="FunFam" id="3.10.20.30:FF:000005">
    <property type="entry name" value="Threonine--tRNA ligase"/>
    <property type="match status" value="1"/>
</dbReference>
<dbReference type="InterPro" id="IPR018163">
    <property type="entry name" value="Thr/Ala-tRNA-synth_IIc_edit"/>
</dbReference>
<reference evidence="16" key="2">
    <citation type="journal article" date="2021" name="Syst. Appl. Microbiol.">
        <title>Roseomonas hellenica sp. nov., isolated from roots of wild-growing Alkanna tinctoria.</title>
        <authorList>
            <person name="Rat A."/>
            <person name="Naranjo H.D."/>
            <person name="Lebbe L."/>
            <person name="Cnockaert M."/>
            <person name="Krigas N."/>
            <person name="Grigoriadou K."/>
            <person name="Maloupa E."/>
            <person name="Willems A."/>
        </authorList>
    </citation>
    <scope>NUCLEOTIDE SEQUENCE</scope>
    <source>
        <strain evidence="16">LMG 31228</strain>
    </source>
</reference>
<dbReference type="FunFam" id="3.30.930.10:FF:000002">
    <property type="entry name" value="Threonine--tRNA ligase"/>
    <property type="match status" value="1"/>
</dbReference>
<proteinExistence type="inferred from homology"/>
<keyword evidence="7 13" id="KW-0862">Zinc</keyword>
<dbReference type="PRINTS" id="PR01047">
    <property type="entry name" value="TRNASYNTHTHR"/>
</dbReference>
<reference evidence="16" key="1">
    <citation type="submission" date="2020-01" db="EMBL/GenBank/DDBJ databases">
        <authorList>
            <person name="Rat A."/>
        </authorList>
    </citation>
    <scope>NUCLEOTIDE SEQUENCE</scope>
    <source>
        <strain evidence="16">LMG 31228</strain>
    </source>
</reference>
<evidence type="ECO:0000256" key="6">
    <source>
        <dbReference type="ARBA" id="ARBA00022741"/>
    </source>
</evidence>
<dbReference type="GO" id="GO:0006435">
    <property type="term" value="P:threonyl-tRNA aminoacylation"/>
    <property type="evidence" value="ECO:0007669"/>
    <property type="project" value="UniProtKB-UniRule"/>
</dbReference>
<comment type="caution">
    <text evidence="16">The sequence shown here is derived from an EMBL/GenBank/DDBJ whole genome shotgun (WGS) entry which is preliminary data.</text>
</comment>
<dbReference type="GO" id="GO:0005524">
    <property type="term" value="F:ATP binding"/>
    <property type="evidence" value="ECO:0007669"/>
    <property type="project" value="UniProtKB-UniRule"/>
</dbReference>
<dbReference type="FunFam" id="3.30.54.20:FF:000002">
    <property type="entry name" value="Threonine--tRNA ligase"/>
    <property type="match status" value="1"/>
</dbReference>
<evidence type="ECO:0000256" key="4">
    <source>
        <dbReference type="ARBA" id="ARBA00022598"/>
    </source>
</evidence>
<comment type="subunit">
    <text evidence="13">Homodimer.</text>
</comment>
<dbReference type="InterPro" id="IPR004095">
    <property type="entry name" value="TGS"/>
</dbReference>
<comment type="subcellular location">
    <subcellularLocation>
        <location evidence="13">Cytoplasm</location>
    </subcellularLocation>
</comment>
<organism evidence="16 17">
    <name type="scientific">Neoroseomonas eburnea</name>
    <dbReference type="NCBI Taxonomy" id="1346889"/>
    <lineage>
        <taxon>Bacteria</taxon>
        <taxon>Pseudomonadati</taxon>
        <taxon>Pseudomonadota</taxon>
        <taxon>Alphaproteobacteria</taxon>
        <taxon>Acetobacterales</taxon>
        <taxon>Acetobacteraceae</taxon>
        <taxon>Neoroseomonas</taxon>
    </lineage>
</organism>
<sequence length="649" mass="73174">MPAITLPDGSVRSFDGPVTGTQVAAAIGPGLAKAALAMQVDGVIQDLARSIESDAGLRFITRKDPEALDLIRHDAAHVLAEAVQELFPGTQVTIGPAIENGFYYDFARNEPFTPDDFAAIEAKMREIVARNAAFERIVTTRHEAMALFEAKGEKYKVELIQDLPQGETITLYRQGEWVDLCRGPHMRGTGDVGTAFKLMKVAGAYWRGDHRNAMLSRIYGTAWRDQKELDAYLHQLEEAEKRDHRRIGKEMGLFHLQEEAVGSVFWHPKGWRLYRTVEAYMRRRLDAADYQEVKTPQLVDRKLWEASGHWEKFRENMFIATVEDEGEKDRVLALKPMNCPCHVQIFNQGLRSYRELPLRMAEFGSCHRYEPSGALHGIMRVRAFTQDDAHIFCAEEQIAEETVRFVELLSSIYRDFGFEEFRVKFSDRPAKRAGTDEVWDQAEGALKEACRIAGVEYELNPGEGAFYGPKLEFVLRDAIGRDWQCGTHQVDFVLPERLDAQYVAEDGSRKRPVMLHRAILGSFERFLGILIEQHAGRFPLWLAPVQVVVATIVDEAAPFAKEAAAALQKAGVSVSLDLRNEKINRKVVDHIDQRVPVLAVVGRREAEERSLVLRRLPGREQETLSLADAVARLAAEATPPDLMPAAQRA</sequence>
<dbReference type="InterPro" id="IPR002314">
    <property type="entry name" value="aa-tRNA-synt_IIb"/>
</dbReference>
<dbReference type="AlphaFoldDB" id="A0A9X9XIE2"/>
<dbReference type="InterPro" id="IPR045864">
    <property type="entry name" value="aa-tRNA-synth_II/BPL/LPL"/>
</dbReference>
<keyword evidence="3 13" id="KW-0820">tRNA-binding</keyword>
<evidence type="ECO:0000256" key="11">
    <source>
        <dbReference type="ARBA" id="ARBA00023146"/>
    </source>
</evidence>
<comment type="catalytic activity">
    <reaction evidence="12 13">
        <text>tRNA(Thr) + L-threonine + ATP = L-threonyl-tRNA(Thr) + AMP + diphosphate + H(+)</text>
        <dbReference type="Rhea" id="RHEA:24624"/>
        <dbReference type="Rhea" id="RHEA-COMP:9670"/>
        <dbReference type="Rhea" id="RHEA-COMP:9704"/>
        <dbReference type="ChEBI" id="CHEBI:15378"/>
        <dbReference type="ChEBI" id="CHEBI:30616"/>
        <dbReference type="ChEBI" id="CHEBI:33019"/>
        <dbReference type="ChEBI" id="CHEBI:57926"/>
        <dbReference type="ChEBI" id="CHEBI:78442"/>
        <dbReference type="ChEBI" id="CHEBI:78534"/>
        <dbReference type="ChEBI" id="CHEBI:456215"/>
        <dbReference type="EC" id="6.1.1.3"/>
    </reaction>
</comment>
<dbReference type="PROSITE" id="PS51880">
    <property type="entry name" value="TGS"/>
    <property type="match status" value="1"/>
</dbReference>
<evidence type="ECO:0000259" key="15">
    <source>
        <dbReference type="PROSITE" id="PS51880"/>
    </source>
</evidence>
<dbReference type="Gene3D" id="3.30.930.10">
    <property type="entry name" value="Bira Bifunctional Protein, Domain 2"/>
    <property type="match status" value="1"/>
</dbReference>
<dbReference type="Gene3D" id="3.30.980.10">
    <property type="entry name" value="Threonyl-trna Synthetase, Chain A, domain 2"/>
    <property type="match status" value="1"/>
</dbReference>
<dbReference type="Pfam" id="PF03129">
    <property type="entry name" value="HGTP_anticodon"/>
    <property type="match status" value="1"/>
</dbReference>
<keyword evidence="4 13" id="KW-0436">Ligase</keyword>
<dbReference type="SMART" id="SM00863">
    <property type="entry name" value="tRNA_SAD"/>
    <property type="match status" value="1"/>
</dbReference>
<comment type="similarity">
    <text evidence="1 13">Belongs to the class-II aminoacyl-tRNA synthetase family.</text>
</comment>
<comment type="caution">
    <text evidence="13">Lacks conserved residue(s) required for the propagation of feature annotation.</text>
</comment>
<evidence type="ECO:0000256" key="5">
    <source>
        <dbReference type="ARBA" id="ARBA00022723"/>
    </source>
</evidence>
<name>A0A9X9XIE2_9PROT</name>
<evidence type="ECO:0000313" key="16">
    <source>
        <dbReference type="EMBL" id="MBR0683478.1"/>
    </source>
</evidence>
<dbReference type="InterPro" id="IPR036621">
    <property type="entry name" value="Anticodon-bd_dom_sf"/>
</dbReference>
<keyword evidence="9 13" id="KW-0694">RNA-binding</keyword>
<evidence type="ECO:0000256" key="8">
    <source>
        <dbReference type="ARBA" id="ARBA00022840"/>
    </source>
</evidence>
<dbReference type="GO" id="GO:0004829">
    <property type="term" value="F:threonine-tRNA ligase activity"/>
    <property type="evidence" value="ECO:0007669"/>
    <property type="project" value="UniProtKB-UniRule"/>
</dbReference>
<dbReference type="InterPro" id="IPR006195">
    <property type="entry name" value="aa-tRNA-synth_II"/>
</dbReference>
<comment type="cofactor">
    <cofactor evidence="13">
        <name>Zn(2+)</name>
        <dbReference type="ChEBI" id="CHEBI:29105"/>
    </cofactor>
    <text evidence="13">Binds 1 zinc ion per subunit.</text>
</comment>
<dbReference type="GO" id="GO:0000049">
    <property type="term" value="F:tRNA binding"/>
    <property type="evidence" value="ECO:0007669"/>
    <property type="project" value="UniProtKB-KW"/>
</dbReference>
<keyword evidence="6 13" id="KW-0547">Nucleotide-binding</keyword>
<evidence type="ECO:0000256" key="9">
    <source>
        <dbReference type="ARBA" id="ARBA00022884"/>
    </source>
</evidence>
<dbReference type="Gene3D" id="3.40.50.800">
    <property type="entry name" value="Anticodon-binding domain"/>
    <property type="match status" value="1"/>
</dbReference>
<evidence type="ECO:0000256" key="12">
    <source>
        <dbReference type="ARBA" id="ARBA00049515"/>
    </source>
</evidence>
<keyword evidence="8 13" id="KW-0067">ATP-binding</keyword>
<evidence type="ECO:0000256" key="3">
    <source>
        <dbReference type="ARBA" id="ARBA00022555"/>
    </source>
</evidence>
<evidence type="ECO:0000256" key="1">
    <source>
        <dbReference type="ARBA" id="ARBA00008226"/>
    </source>
</evidence>
<keyword evidence="17" id="KW-1185">Reference proteome</keyword>
<dbReference type="EC" id="6.1.1.3" evidence="13"/>
<dbReference type="CDD" id="cd01667">
    <property type="entry name" value="TGS_ThrRS"/>
    <property type="match status" value="1"/>
</dbReference>
<dbReference type="Pfam" id="PF00587">
    <property type="entry name" value="tRNA-synt_2b"/>
    <property type="match status" value="1"/>
</dbReference>
<dbReference type="InterPro" id="IPR012675">
    <property type="entry name" value="Beta-grasp_dom_sf"/>
</dbReference>
<feature type="domain" description="Aminoacyl-transfer RNA synthetases class-II family profile" evidence="14">
    <location>
        <begin position="243"/>
        <end position="539"/>
    </location>
</feature>
<keyword evidence="5 13" id="KW-0479">Metal-binding</keyword>
<dbReference type="SUPFAM" id="SSF55681">
    <property type="entry name" value="Class II aaRS and biotin synthetases"/>
    <property type="match status" value="1"/>
</dbReference>
<dbReference type="NCBIfam" id="TIGR00418">
    <property type="entry name" value="thrS"/>
    <property type="match status" value="1"/>
</dbReference>
<dbReference type="CDD" id="cd00771">
    <property type="entry name" value="ThrRS_core"/>
    <property type="match status" value="1"/>
</dbReference>
<dbReference type="InterPro" id="IPR012676">
    <property type="entry name" value="TGS-like"/>
</dbReference>
<feature type="domain" description="TGS" evidence="15">
    <location>
        <begin position="1"/>
        <end position="61"/>
    </location>
</feature>
<dbReference type="EMBL" id="JAAEDL010000033">
    <property type="protein sequence ID" value="MBR0683478.1"/>
    <property type="molecule type" value="Genomic_DNA"/>
</dbReference>
<protein>
    <recommendedName>
        <fullName evidence="13">Threonine--tRNA ligase</fullName>
        <ecNumber evidence="13">6.1.1.3</ecNumber>
    </recommendedName>
    <alternativeName>
        <fullName evidence="13">Threonyl-tRNA synthetase</fullName>
        <shortName evidence="13">ThrRS</shortName>
    </alternativeName>
</protein>
<accession>A0A9X9XIE2</accession>
<evidence type="ECO:0000313" key="17">
    <source>
        <dbReference type="Proteomes" id="UP001138709"/>
    </source>
</evidence>
<dbReference type="HAMAP" id="MF_00184">
    <property type="entry name" value="Thr_tRNA_synth"/>
    <property type="match status" value="1"/>
</dbReference>
<dbReference type="Pfam" id="PF02824">
    <property type="entry name" value="TGS"/>
    <property type="match status" value="1"/>
</dbReference>
<gene>
    <name evidence="13 16" type="primary">thrS</name>
    <name evidence="16" type="ORF">GXW74_23530</name>
</gene>
<keyword evidence="2 13" id="KW-0963">Cytoplasm</keyword>
<evidence type="ECO:0000256" key="13">
    <source>
        <dbReference type="HAMAP-Rule" id="MF_00184"/>
    </source>
</evidence>
<dbReference type="PANTHER" id="PTHR11451">
    <property type="entry name" value="THREONINE-TRNA LIGASE"/>
    <property type="match status" value="1"/>
</dbReference>
<feature type="binding site" evidence="13">
    <location>
        <position position="516"/>
    </location>
    <ligand>
        <name>Zn(2+)</name>
        <dbReference type="ChEBI" id="CHEBI:29105"/>
        <note>catalytic</note>
    </ligand>
</feature>
<dbReference type="Pfam" id="PF07973">
    <property type="entry name" value="tRNA_SAD"/>
    <property type="match status" value="1"/>
</dbReference>
<feature type="binding site" evidence="13">
    <location>
        <position position="339"/>
    </location>
    <ligand>
        <name>Zn(2+)</name>
        <dbReference type="ChEBI" id="CHEBI:29105"/>
        <note>catalytic</note>
    </ligand>
</feature>
<keyword evidence="10 13" id="KW-0648">Protein biosynthesis</keyword>
<evidence type="ECO:0000256" key="10">
    <source>
        <dbReference type="ARBA" id="ARBA00022917"/>
    </source>
</evidence>
<dbReference type="InterPro" id="IPR002320">
    <property type="entry name" value="Thr-tRNA-ligase_IIa"/>
</dbReference>
<dbReference type="GO" id="GO:0046872">
    <property type="term" value="F:metal ion binding"/>
    <property type="evidence" value="ECO:0007669"/>
    <property type="project" value="UniProtKB-KW"/>
</dbReference>
<dbReference type="PANTHER" id="PTHR11451:SF44">
    <property type="entry name" value="THREONINE--TRNA LIGASE, CHLOROPLASTIC_MITOCHONDRIAL 2"/>
    <property type="match status" value="1"/>
</dbReference>
<dbReference type="InterPro" id="IPR004154">
    <property type="entry name" value="Anticodon-bd"/>
</dbReference>